<protein>
    <submittedName>
        <fullName evidence="1">Uncharacterized protein</fullName>
    </submittedName>
</protein>
<dbReference type="EMBL" id="BEHT01000005">
    <property type="protein sequence ID" value="GBC98007.1"/>
    <property type="molecule type" value="Genomic_DNA"/>
</dbReference>
<name>A0A2H5XA71_9BACT</name>
<evidence type="ECO:0000313" key="2">
    <source>
        <dbReference type="Proteomes" id="UP000236173"/>
    </source>
</evidence>
<proteinExistence type="predicted"/>
<accession>A0A2H5XA71</accession>
<evidence type="ECO:0000313" key="1">
    <source>
        <dbReference type="EMBL" id="GBC98007.1"/>
    </source>
</evidence>
<comment type="caution">
    <text evidence="1">The sequence shown here is derived from an EMBL/GenBank/DDBJ whole genome shotgun (WGS) entry which is preliminary data.</text>
</comment>
<dbReference type="AlphaFoldDB" id="A0A2H5XA71"/>
<reference evidence="2" key="1">
    <citation type="submission" date="2017-09" db="EMBL/GenBank/DDBJ databases">
        <title>Metaegenomics of thermophilic ammonia-oxidizing enrichment culture.</title>
        <authorList>
            <person name="Kato S."/>
            <person name="Suzuki K."/>
        </authorList>
    </citation>
    <scope>NUCLEOTIDE SEQUENCE [LARGE SCALE GENOMIC DNA]</scope>
</reference>
<gene>
    <name evidence="1" type="ORF">HRbin17_00502</name>
</gene>
<sequence length="155" mass="16906">MATTTLTQTAVVQRLWHAVEVMRQVEEAKRRETGATALLNFLFGSALEGVSPDAPLRCSCHFSAAQESRPPTNHHYSTQQGATLREVLGTRLEVHPCPFSQRLGVPLKHNRFVVNITQKGYFSVLLPAVAEGFGKGACIFPTSVWNRTGGYAGAP</sequence>
<dbReference type="Proteomes" id="UP000236173">
    <property type="component" value="Unassembled WGS sequence"/>
</dbReference>
<organism evidence="1 2">
    <name type="scientific">Candidatus Fervidibacter japonicus</name>
    <dbReference type="NCBI Taxonomy" id="2035412"/>
    <lineage>
        <taxon>Bacteria</taxon>
        <taxon>Candidatus Fervidibacterota</taxon>
        <taxon>Candidatus Fervidibacter</taxon>
    </lineage>
</organism>